<proteinExistence type="predicted"/>
<protein>
    <recommendedName>
        <fullName evidence="3">Phage protein</fullName>
    </recommendedName>
</protein>
<name>A0A1H7XQL9_9STRE</name>
<gene>
    <name evidence="1" type="ORF">SAMN04487839_11813</name>
</gene>
<evidence type="ECO:0000313" key="1">
    <source>
        <dbReference type="EMBL" id="SEM36242.1"/>
    </source>
</evidence>
<dbReference type="Proteomes" id="UP000182764">
    <property type="component" value="Unassembled WGS sequence"/>
</dbReference>
<evidence type="ECO:0008006" key="3">
    <source>
        <dbReference type="Google" id="ProtNLM"/>
    </source>
</evidence>
<sequence>MIYYLYESHSGDAYITKRKASYDETYCDMCNDSDELLGKFKNEAQLRKLLEREDFYPEAIDYIVKDWKEANDAN</sequence>
<dbReference type="RefSeq" id="WP_074596886.1">
    <property type="nucleotide sequence ID" value="NZ_FNUH01000013.1"/>
</dbReference>
<reference evidence="1 2" key="1">
    <citation type="submission" date="2016-10" db="EMBL/GenBank/DDBJ databases">
        <authorList>
            <person name="de Groot N.N."/>
        </authorList>
    </citation>
    <scope>NUCLEOTIDE SEQUENCE [LARGE SCALE GENOMIC DNA]</scope>
    <source>
        <strain evidence="1 2">VTM1R29</strain>
    </source>
</reference>
<accession>A0A1H7XQL9</accession>
<evidence type="ECO:0000313" key="2">
    <source>
        <dbReference type="Proteomes" id="UP000182764"/>
    </source>
</evidence>
<dbReference type="EMBL" id="FOBM01000018">
    <property type="protein sequence ID" value="SEM36242.1"/>
    <property type="molecule type" value="Genomic_DNA"/>
</dbReference>
<organism evidence="1 2">
    <name type="scientific">Streptococcus gallolyticus</name>
    <dbReference type="NCBI Taxonomy" id="315405"/>
    <lineage>
        <taxon>Bacteria</taxon>
        <taxon>Bacillati</taxon>
        <taxon>Bacillota</taxon>
        <taxon>Bacilli</taxon>
        <taxon>Lactobacillales</taxon>
        <taxon>Streptococcaceae</taxon>
        <taxon>Streptococcus</taxon>
    </lineage>
</organism>
<dbReference type="AlphaFoldDB" id="A0A1H7XQL9"/>